<evidence type="ECO:0000256" key="1">
    <source>
        <dbReference type="SAM" id="MobiDB-lite"/>
    </source>
</evidence>
<feature type="region of interest" description="Disordered" evidence="1">
    <location>
        <begin position="378"/>
        <end position="404"/>
    </location>
</feature>
<name>A0A8E0S130_9TREM</name>
<dbReference type="Gene3D" id="1.25.40.10">
    <property type="entry name" value="Tetratricopeptide repeat domain"/>
    <property type="match status" value="1"/>
</dbReference>
<organism evidence="2 3">
    <name type="scientific">Fasciolopsis buskii</name>
    <dbReference type="NCBI Taxonomy" id="27845"/>
    <lineage>
        <taxon>Eukaryota</taxon>
        <taxon>Metazoa</taxon>
        <taxon>Spiralia</taxon>
        <taxon>Lophotrochozoa</taxon>
        <taxon>Platyhelminthes</taxon>
        <taxon>Trematoda</taxon>
        <taxon>Digenea</taxon>
        <taxon>Plagiorchiida</taxon>
        <taxon>Echinostomata</taxon>
        <taxon>Echinostomatoidea</taxon>
        <taxon>Fasciolidae</taxon>
        <taxon>Fasciolopsis</taxon>
    </lineage>
</organism>
<reference evidence="2" key="1">
    <citation type="submission" date="2019-05" db="EMBL/GenBank/DDBJ databases">
        <title>Annotation for the trematode Fasciolopsis buski.</title>
        <authorList>
            <person name="Choi Y.-J."/>
        </authorList>
    </citation>
    <scope>NUCLEOTIDE SEQUENCE</scope>
    <source>
        <strain evidence="2">HT</strain>
        <tissue evidence="2">Whole worm</tissue>
    </source>
</reference>
<evidence type="ECO:0000313" key="3">
    <source>
        <dbReference type="Proteomes" id="UP000728185"/>
    </source>
</evidence>
<dbReference type="Proteomes" id="UP000728185">
    <property type="component" value="Unassembled WGS sequence"/>
</dbReference>
<dbReference type="InterPro" id="IPR011990">
    <property type="entry name" value="TPR-like_helical_dom_sf"/>
</dbReference>
<proteinExistence type="predicted"/>
<comment type="caution">
    <text evidence="2">The sequence shown here is derived from an EMBL/GenBank/DDBJ whole genome shotgun (WGS) entry which is preliminary data.</text>
</comment>
<keyword evidence="3" id="KW-1185">Reference proteome</keyword>
<dbReference type="SUPFAM" id="SSF48452">
    <property type="entry name" value="TPR-like"/>
    <property type="match status" value="1"/>
</dbReference>
<evidence type="ECO:0000313" key="2">
    <source>
        <dbReference type="EMBL" id="KAA0196600.1"/>
    </source>
</evidence>
<dbReference type="AlphaFoldDB" id="A0A8E0S130"/>
<sequence>SLCSPSSRHDSDPPQAQSYANEFDLHKSLRCYNQAIQLWEKQITPDSDHSKFIELLQASSYTLLELGQNEKAQKRLLRILSLTDEPPHETLMYLAQLNEGKESLAYYRRGLDAIHRESNKVISPSTSSVSTNSCQIESLCRAESNAWCAIAELYMTDLCDEPEARTECERAFEGAIQVDPTNPQGYLTAANYYTVINAEQQARDSIHHCLNLWWSKLENFLNDYSARRSGRETELASSVEVGATGDSTVNDKKECGNSKEEIDNKDEDIQLDMEELTGISSAGLLTLVRLMIQWEMWEKSETLLDALLEEDEDNVEIHYLLTEVGRHLWKEEDPQLLRYHALQTKIVSTYFLSCLSIMATKLGDQDLADDMAKLLLELPEDEESGSREAESISSTSSENEHDPD</sequence>
<feature type="non-terminal residue" evidence="2">
    <location>
        <position position="404"/>
    </location>
</feature>
<dbReference type="EMBL" id="LUCM01002923">
    <property type="protein sequence ID" value="KAA0196600.1"/>
    <property type="molecule type" value="Genomic_DNA"/>
</dbReference>
<protein>
    <submittedName>
        <fullName evidence="2">Uncharacterized protein</fullName>
    </submittedName>
</protein>
<gene>
    <name evidence="2" type="ORF">FBUS_03380</name>
</gene>
<accession>A0A8E0S130</accession>
<dbReference type="OrthoDB" id="1914839at2759"/>